<dbReference type="InterPro" id="IPR022622">
    <property type="entry name" value="DUF3492"/>
</dbReference>
<protein>
    <submittedName>
        <fullName evidence="3">Glycosyl transferase</fullName>
    </submittedName>
</protein>
<dbReference type="OrthoDB" id="9772485at2"/>
<dbReference type="STRING" id="1616788.AR543_01985"/>
<dbReference type="GO" id="GO:0016757">
    <property type="term" value="F:glycosyltransferase activity"/>
    <property type="evidence" value="ECO:0007669"/>
    <property type="project" value="InterPro"/>
</dbReference>
<dbReference type="Gene3D" id="3.40.50.2000">
    <property type="entry name" value="Glycogen Phosphorylase B"/>
    <property type="match status" value="2"/>
</dbReference>
<feature type="domain" description="DUF3492" evidence="2">
    <location>
        <begin position="1"/>
        <end position="259"/>
    </location>
</feature>
<reference evidence="3 4" key="2">
    <citation type="journal article" date="2016" name="Int. J. Syst. Evol. Microbiol.">
        <title>Paenibacillus bovis sp. nov., isolated from raw yak (Bos grunniens) milk.</title>
        <authorList>
            <person name="Gao C."/>
            <person name="Han J."/>
            <person name="Liu Z."/>
            <person name="Xu X."/>
            <person name="Hang F."/>
            <person name="Wu Z."/>
        </authorList>
    </citation>
    <scope>NUCLEOTIDE SEQUENCE [LARGE SCALE GENOMIC DNA]</scope>
    <source>
        <strain evidence="3 4">BD3526</strain>
    </source>
</reference>
<dbReference type="PANTHER" id="PTHR12526:SF608">
    <property type="entry name" value="PELF"/>
    <property type="match status" value="1"/>
</dbReference>
<dbReference type="Pfam" id="PF00534">
    <property type="entry name" value="Glycos_transf_1"/>
    <property type="match status" value="1"/>
</dbReference>
<dbReference type="NCBIfam" id="NF038011">
    <property type="entry name" value="PelF"/>
    <property type="match status" value="1"/>
</dbReference>
<dbReference type="InterPro" id="IPR001296">
    <property type="entry name" value="Glyco_trans_1"/>
</dbReference>
<evidence type="ECO:0000259" key="1">
    <source>
        <dbReference type="Pfam" id="PF00534"/>
    </source>
</evidence>
<feature type="domain" description="Glycosyl transferase family 1" evidence="1">
    <location>
        <begin position="281"/>
        <end position="446"/>
    </location>
</feature>
<gene>
    <name evidence="3" type="ORF">AR543_01985</name>
</gene>
<dbReference type="AlphaFoldDB" id="A0A172ZC27"/>
<evidence type="ECO:0000313" key="4">
    <source>
        <dbReference type="Proteomes" id="UP000078148"/>
    </source>
</evidence>
<dbReference type="KEGG" id="pbv:AR543_01985"/>
<dbReference type="RefSeq" id="WP_060531380.1">
    <property type="nucleotide sequence ID" value="NZ_CP013023.1"/>
</dbReference>
<keyword evidence="3" id="KW-0808">Transferase</keyword>
<dbReference type="Proteomes" id="UP000078148">
    <property type="component" value="Chromosome"/>
</dbReference>
<sequence>MRICIVAEGSYPYVTGGVSSWIHSLARNMPEHEFVIYAIAAERKQKGQFKYTLPDNIVEVQEIFLDEYMQLEGEWGHHLRLTPEQRQSIKTLISGEGDLDWSRIFSVLCDPKLSNAANFLMSRDFFDIMSQLCEEKYEQLPFTEMFWTVRSMVLPLLLTVQKPLPQADLYHAVSTGYAGVLASLAKYLYGKPVMLTEHGIYSREREEEIIKADWVDGYFKDIWIRYFYTLSTCAYQYADEVITLFNRNREIQIELGCEADKIRIIPNGVTAEDYENLQAKAPGEPIYIGGVVRVVPIKDIKTMIQSFNVIKRQVPEAKFFIMGPYEEDPEYYEECRLMVELLQVEDVIFTGSINVREYIGQMDILLLTSISEGQPLAVLEGLAAGKPMVTTDVGSCKELIYGNNDEFGPAGSVVPVMSYERIGEEVIQLCRSEELRQRMGENGRNRVRSLYTNHNFITGYQNLYQTCGGLNGWPVSVSN</sequence>
<accession>A0A172ZC27</accession>
<proteinExistence type="predicted"/>
<organism evidence="3 4">
    <name type="scientific">Paenibacillus bovis</name>
    <dbReference type="NCBI Taxonomy" id="1616788"/>
    <lineage>
        <taxon>Bacteria</taxon>
        <taxon>Bacillati</taxon>
        <taxon>Bacillota</taxon>
        <taxon>Bacilli</taxon>
        <taxon>Bacillales</taxon>
        <taxon>Paenibacillaceae</taxon>
        <taxon>Paenibacillus</taxon>
    </lineage>
</organism>
<evidence type="ECO:0000259" key="2">
    <source>
        <dbReference type="Pfam" id="PF11997"/>
    </source>
</evidence>
<dbReference type="SUPFAM" id="SSF53756">
    <property type="entry name" value="UDP-Glycosyltransferase/glycogen phosphorylase"/>
    <property type="match status" value="1"/>
</dbReference>
<dbReference type="EMBL" id="CP013023">
    <property type="protein sequence ID" value="ANF94922.1"/>
    <property type="molecule type" value="Genomic_DNA"/>
</dbReference>
<name>A0A172ZC27_9BACL</name>
<reference evidence="4" key="1">
    <citation type="submission" date="2015-10" db="EMBL/GenBank/DDBJ databases">
        <title>Genome of Paenibacillus bovis sp. nov.</title>
        <authorList>
            <person name="Wu Z."/>
            <person name="Gao C."/>
            <person name="Liu Z."/>
            <person name="Zheng H."/>
        </authorList>
    </citation>
    <scope>NUCLEOTIDE SEQUENCE [LARGE SCALE GENOMIC DNA]</scope>
    <source>
        <strain evidence="4">BD3526</strain>
    </source>
</reference>
<dbReference type="InterPro" id="IPR047691">
    <property type="entry name" value="PelF-like"/>
</dbReference>
<keyword evidence="4" id="KW-1185">Reference proteome</keyword>
<evidence type="ECO:0000313" key="3">
    <source>
        <dbReference type="EMBL" id="ANF94922.1"/>
    </source>
</evidence>
<dbReference type="Pfam" id="PF11997">
    <property type="entry name" value="DUF3492"/>
    <property type="match status" value="1"/>
</dbReference>
<dbReference type="PANTHER" id="PTHR12526">
    <property type="entry name" value="GLYCOSYLTRANSFERASE"/>
    <property type="match status" value="1"/>
</dbReference>